<dbReference type="InterPro" id="IPR019734">
    <property type="entry name" value="TPR_rpt"/>
</dbReference>
<dbReference type="SUPFAM" id="SSF69318">
    <property type="entry name" value="Integrin alpha N-terminal domain"/>
    <property type="match status" value="1"/>
</dbReference>
<dbReference type="AlphaFoldDB" id="A0A7S7NTI6"/>
<feature type="repeat" description="TPR" evidence="2">
    <location>
        <begin position="70"/>
        <end position="103"/>
    </location>
</feature>
<dbReference type="PANTHER" id="PTHR46580:SF2">
    <property type="entry name" value="MAM DOMAIN-CONTAINING PROTEIN"/>
    <property type="match status" value="1"/>
</dbReference>
<keyword evidence="1" id="KW-0732">Signal</keyword>
<proteinExistence type="predicted"/>
<feature type="repeat" description="TPR" evidence="2">
    <location>
        <begin position="104"/>
        <end position="137"/>
    </location>
</feature>
<dbReference type="SUPFAM" id="SSF48452">
    <property type="entry name" value="TPR-like"/>
    <property type="match status" value="1"/>
</dbReference>
<evidence type="ECO:0000256" key="2">
    <source>
        <dbReference type="PROSITE-ProRule" id="PRU00339"/>
    </source>
</evidence>
<dbReference type="KEGG" id="pfer:IRI77_05665"/>
<accession>A0A7S7NTI6</accession>
<dbReference type="EMBL" id="CP063849">
    <property type="protein sequence ID" value="QOY89441.1"/>
    <property type="molecule type" value="Genomic_DNA"/>
</dbReference>
<keyword evidence="2" id="KW-0802">TPR repeat</keyword>
<dbReference type="RefSeq" id="WP_194451103.1">
    <property type="nucleotide sequence ID" value="NZ_CP063849.1"/>
</dbReference>
<dbReference type="InterPro" id="IPR011990">
    <property type="entry name" value="TPR-like_helical_dom_sf"/>
</dbReference>
<dbReference type="Gene3D" id="1.25.40.10">
    <property type="entry name" value="Tetratricopeptide repeat domain"/>
    <property type="match status" value="1"/>
</dbReference>
<dbReference type="InterPro" id="IPR028994">
    <property type="entry name" value="Integrin_alpha_N"/>
</dbReference>
<dbReference type="Pfam" id="PF13517">
    <property type="entry name" value="FG-GAP_3"/>
    <property type="match status" value="1"/>
</dbReference>
<keyword evidence="4" id="KW-1185">Reference proteome</keyword>
<gene>
    <name evidence="3" type="ORF">IRI77_05665</name>
</gene>
<organism evidence="3 4">
    <name type="scientific">Paludibaculum fermentans</name>
    <dbReference type="NCBI Taxonomy" id="1473598"/>
    <lineage>
        <taxon>Bacteria</taxon>
        <taxon>Pseudomonadati</taxon>
        <taxon>Acidobacteriota</taxon>
        <taxon>Terriglobia</taxon>
        <taxon>Bryobacterales</taxon>
        <taxon>Bryobacteraceae</taxon>
        <taxon>Paludibaculum</taxon>
    </lineage>
</organism>
<sequence>MLRLRTLGKAYYENPTTQVQAVEQFRQAHKLNPGSSMDRLNYALALLRAGNGKEGMAELEAVQKQDPKIPHTWFNLGIEFKKMGESEKAIAQLEQMAQLVPGEAITEYNLGVLYKAVGRVEEANRKFELSAQLDPNFAAPHFQLFNYYRQQSEPEKAKAELGRFQALKKTHDDAGTGNEDVEWSLYSEILDPVDGALAADAAQPGPLKFAATALPGKFTAAGASLQVIDSDGTGSTDLLVVSNGGLALFRKGLTPVPQPALSALKDVLAAVPGDYNNDGFVDLCVLTKSGAVLLENSKAGFKKGVELPAGRFESALWIDYDRDYDLDLVLLGAQTKLLRNQMPGGFEDHTADLPFVAGTAVAGVEIRVIPDTKSHDMIVSYAGRNAVLYKDRLAGKYEARELAAVPQGASGLTVADLNNDSQLDLVWNGGAALNQNGSFQTLAWPAKGSFALGDFENRGLLDALTGGQVYRNRGKTTFAGQAGTGIPAEVTALATADFDGDGRVDAAAMLPDGTVQRLMNQTTLKTGWTRVALNGVKNLKLAAGTEVEVKSGSLYQKQMYRGYPLTVGLRGNKEIDTIRITWPNGLIQNEMKQKVATPLKFEEAQRLSGSCPTIWTWNGREFEFITDTLGVAPLGASSGDGQYFPVDHDEFISIRGDQLKAVDGQYEVRITEELSEVTYLDQVKLIAVDHPAQQEVFTNDKWKSPPFPEFRLFGVTKRVYPRKATEDGGRDVTAAMLKRDARYPDGFRRDLQNVASMHSLDLDFGQAAKDNRAVLILHGWVDWADGSTFLGESQRTKTGLATPKLQVKDKTGEWITVIEDMGMPAGKPKTIAVDLTGKFLSASREVRIVTNLCLYWDEIFLSETNDAPQVKMTEMAAGQTELRFRGFSKNIVHPERKQPEQFFYDNPAVTSMWNPTPGQYTRYGAVTPLLGEVDDKLVVMGSGDEVQLKFDGGALPKLPAGWQRDWLLKVDGWAKDRDANTAYSQTVEPLPFHGMSAYPYPAGQHYPDSAEYREYQKQYNTRPALRLMRALHESGTRSKQVN</sequence>
<reference evidence="3 4" key="1">
    <citation type="submission" date="2020-10" db="EMBL/GenBank/DDBJ databases">
        <title>Complete genome sequence of Paludibaculum fermentans P105T, a facultatively anaerobic acidobacterium capable of dissimilatory Fe(III) reduction.</title>
        <authorList>
            <person name="Dedysh S.N."/>
            <person name="Beletsky A.V."/>
            <person name="Kulichevskaya I.S."/>
            <person name="Mardanov A.V."/>
            <person name="Ravin N.V."/>
        </authorList>
    </citation>
    <scope>NUCLEOTIDE SEQUENCE [LARGE SCALE GENOMIC DNA]</scope>
    <source>
        <strain evidence="3 4">P105</strain>
    </source>
</reference>
<name>A0A7S7NTI6_PALFE</name>
<dbReference type="Proteomes" id="UP000593892">
    <property type="component" value="Chromosome"/>
</dbReference>
<evidence type="ECO:0000313" key="4">
    <source>
        <dbReference type="Proteomes" id="UP000593892"/>
    </source>
</evidence>
<dbReference type="SMART" id="SM00028">
    <property type="entry name" value="TPR"/>
    <property type="match status" value="2"/>
</dbReference>
<dbReference type="PROSITE" id="PS50005">
    <property type="entry name" value="TPR"/>
    <property type="match status" value="2"/>
</dbReference>
<dbReference type="InterPro" id="IPR013517">
    <property type="entry name" value="FG-GAP"/>
</dbReference>
<dbReference type="PANTHER" id="PTHR46580">
    <property type="entry name" value="SENSOR KINASE-RELATED"/>
    <property type="match status" value="1"/>
</dbReference>
<protein>
    <submittedName>
        <fullName evidence="3">VCBS repeat-containing protein</fullName>
    </submittedName>
</protein>
<evidence type="ECO:0000256" key="1">
    <source>
        <dbReference type="ARBA" id="ARBA00022729"/>
    </source>
</evidence>
<evidence type="ECO:0000313" key="3">
    <source>
        <dbReference type="EMBL" id="QOY89441.1"/>
    </source>
</evidence>